<reference evidence="1 2" key="1">
    <citation type="submission" date="2020-04" db="EMBL/GenBank/DDBJ databases">
        <title>MicrobeNet Type strains.</title>
        <authorList>
            <person name="Nicholson A.C."/>
        </authorList>
    </citation>
    <scope>NUCLEOTIDE SEQUENCE [LARGE SCALE GENOMIC DNA]</scope>
    <source>
        <strain evidence="1 2">ATCC BAA-787</strain>
    </source>
</reference>
<evidence type="ECO:0000313" key="1">
    <source>
        <dbReference type="EMBL" id="NKY41149.1"/>
    </source>
</evidence>
<protein>
    <submittedName>
        <fullName evidence="1">Uncharacterized protein</fullName>
    </submittedName>
</protein>
<sequence>EDADGARAAVPVGTVTLDGTTTTTPVDVPADGRVVAVDARLSAVGRDPDRQQSPRFTLEVLMERRDSGQLDETVMRRMMRELDLEDESLSSSWLERVRD</sequence>
<evidence type="ECO:0000313" key="2">
    <source>
        <dbReference type="Proteomes" id="UP000777774"/>
    </source>
</evidence>
<dbReference type="Proteomes" id="UP000777774">
    <property type="component" value="Unassembled WGS sequence"/>
</dbReference>
<proteinExistence type="predicted"/>
<accession>A0ABX1K4V9</accession>
<comment type="caution">
    <text evidence="1">The sequence shown here is derived from an EMBL/GenBank/DDBJ whole genome shotgun (WGS) entry which is preliminary data.</text>
</comment>
<name>A0ABX1K4V9_9CELL</name>
<feature type="non-terminal residue" evidence="1">
    <location>
        <position position="1"/>
    </location>
</feature>
<dbReference type="RefSeq" id="WP_210728734.1">
    <property type="nucleotide sequence ID" value="NZ_JAAXOY010000590.1"/>
</dbReference>
<dbReference type="EMBL" id="JAAXOY010000590">
    <property type="protein sequence ID" value="NKY41149.1"/>
    <property type="molecule type" value="Genomic_DNA"/>
</dbReference>
<gene>
    <name evidence="1" type="ORF">HGA02_16950</name>
</gene>
<keyword evidence="2" id="KW-1185">Reference proteome</keyword>
<organism evidence="1 2">
    <name type="scientific">Cellulomonas septica</name>
    <dbReference type="NCBI Taxonomy" id="285080"/>
    <lineage>
        <taxon>Bacteria</taxon>
        <taxon>Bacillati</taxon>
        <taxon>Actinomycetota</taxon>
        <taxon>Actinomycetes</taxon>
        <taxon>Micrococcales</taxon>
        <taxon>Cellulomonadaceae</taxon>
        <taxon>Cellulomonas</taxon>
    </lineage>
</organism>